<evidence type="ECO:0000313" key="5">
    <source>
        <dbReference type="EMBL" id="TFL00758.1"/>
    </source>
</evidence>
<dbReference type="GO" id="GO:0016787">
    <property type="term" value="F:hydrolase activity"/>
    <property type="evidence" value="ECO:0007669"/>
    <property type="project" value="UniProtKB-KW"/>
</dbReference>
<dbReference type="EMBL" id="ML178827">
    <property type="protein sequence ID" value="TFL00758.1"/>
    <property type="molecule type" value="Genomic_DNA"/>
</dbReference>
<dbReference type="InterPro" id="IPR050309">
    <property type="entry name" value="Type-B_Carboxylest/Lipase"/>
</dbReference>
<proteinExistence type="inferred from homology"/>
<evidence type="ECO:0000313" key="6">
    <source>
        <dbReference type="Proteomes" id="UP000305067"/>
    </source>
</evidence>
<dbReference type="PANTHER" id="PTHR11559">
    <property type="entry name" value="CARBOXYLESTERASE"/>
    <property type="match status" value="1"/>
</dbReference>
<feature type="chain" id="PRO_5023144614" description="Carboxylic ester hydrolase" evidence="3">
    <location>
        <begin position="29"/>
        <end position="610"/>
    </location>
</feature>
<dbReference type="InterPro" id="IPR002018">
    <property type="entry name" value="CarbesteraseB"/>
</dbReference>
<dbReference type="EC" id="3.1.1.-" evidence="3"/>
<evidence type="ECO:0000256" key="1">
    <source>
        <dbReference type="ARBA" id="ARBA00005964"/>
    </source>
</evidence>
<comment type="similarity">
    <text evidence="1 3">Belongs to the type-B carboxylesterase/lipase family.</text>
</comment>
<gene>
    <name evidence="5" type="ORF">BDV98DRAFT_94269</name>
</gene>
<dbReference type="InterPro" id="IPR029058">
    <property type="entry name" value="AB_hydrolase_fold"/>
</dbReference>
<dbReference type="OrthoDB" id="408631at2759"/>
<accession>A0A5C3QHL3</accession>
<organism evidence="5 6">
    <name type="scientific">Pterulicium gracile</name>
    <dbReference type="NCBI Taxonomy" id="1884261"/>
    <lineage>
        <taxon>Eukaryota</taxon>
        <taxon>Fungi</taxon>
        <taxon>Dikarya</taxon>
        <taxon>Basidiomycota</taxon>
        <taxon>Agaricomycotina</taxon>
        <taxon>Agaricomycetes</taxon>
        <taxon>Agaricomycetidae</taxon>
        <taxon>Agaricales</taxon>
        <taxon>Pleurotineae</taxon>
        <taxon>Pterulaceae</taxon>
        <taxon>Pterulicium</taxon>
    </lineage>
</organism>
<protein>
    <recommendedName>
        <fullName evidence="3">Carboxylic ester hydrolase</fullName>
        <ecNumber evidence="3">3.1.1.-</ecNumber>
    </recommendedName>
</protein>
<keyword evidence="3" id="KW-0732">Signal</keyword>
<keyword evidence="6" id="KW-1185">Reference proteome</keyword>
<dbReference type="Proteomes" id="UP000305067">
    <property type="component" value="Unassembled WGS sequence"/>
</dbReference>
<dbReference type="InterPro" id="IPR019826">
    <property type="entry name" value="Carboxylesterase_B_AS"/>
</dbReference>
<evidence type="ECO:0000256" key="2">
    <source>
        <dbReference type="ARBA" id="ARBA00022801"/>
    </source>
</evidence>
<dbReference type="STRING" id="1884261.A0A5C3QHL3"/>
<dbReference type="AlphaFoldDB" id="A0A5C3QHL3"/>
<reference evidence="5 6" key="1">
    <citation type="journal article" date="2019" name="Nat. Ecol. Evol.">
        <title>Megaphylogeny resolves global patterns of mushroom evolution.</title>
        <authorList>
            <person name="Varga T."/>
            <person name="Krizsan K."/>
            <person name="Foldi C."/>
            <person name="Dima B."/>
            <person name="Sanchez-Garcia M."/>
            <person name="Sanchez-Ramirez S."/>
            <person name="Szollosi G.J."/>
            <person name="Szarkandi J.G."/>
            <person name="Papp V."/>
            <person name="Albert L."/>
            <person name="Andreopoulos W."/>
            <person name="Angelini C."/>
            <person name="Antonin V."/>
            <person name="Barry K.W."/>
            <person name="Bougher N.L."/>
            <person name="Buchanan P."/>
            <person name="Buyck B."/>
            <person name="Bense V."/>
            <person name="Catcheside P."/>
            <person name="Chovatia M."/>
            <person name="Cooper J."/>
            <person name="Damon W."/>
            <person name="Desjardin D."/>
            <person name="Finy P."/>
            <person name="Geml J."/>
            <person name="Haridas S."/>
            <person name="Hughes K."/>
            <person name="Justo A."/>
            <person name="Karasinski D."/>
            <person name="Kautmanova I."/>
            <person name="Kiss B."/>
            <person name="Kocsube S."/>
            <person name="Kotiranta H."/>
            <person name="LaButti K.M."/>
            <person name="Lechner B.E."/>
            <person name="Liimatainen K."/>
            <person name="Lipzen A."/>
            <person name="Lukacs Z."/>
            <person name="Mihaltcheva S."/>
            <person name="Morgado L.N."/>
            <person name="Niskanen T."/>
            <person name="Noordeloos M.E."/>
            <person name="Ohm R.A."/>
            <person name="Ortiz-Santana B."/>
            <person name="Ovrebo C."/>
            <person name="Racz N."/>
            <person name="Riley R."/>
            <person name="Savchenko A."/>
            <person name="Shiryaev A."/>
            <person name="Soop K."/>
            <person name="Spirin V."/>
            <person name="Szebenyi C."/>
            <person name="Tomsovsky M."/>
            <person name="Tulloss R.E."/>
            <person name="Uehling J."/>
            <person name="Grigoriev I.V."/>
            <person name="Vagvolgyi C."/>
            <person name="Papp T."/>
            <person name="Martin F.M."/>
            <person name="Miettinen O."/>
            <person name="Hibbett D.S."/>
            <person name="Nagy L.G."/>
        </authorList>
    </citation>
    <scope>NUCLEOTIDE SEQUENCE [LARGE SCALE GENOMIC DNA]</scope>
    <source>
        <strain evidence="5 6">CBS 309.79</strain>
    </source>
</reference>
<dbReference type="Pfam" id="PF00135">
    <property type="entry name" value="COesterase"/>
    <property type="match status" value="1"/>
</dbReference>
<dbReference type="SUPFAM" id="SSF53474">
    <property type="entry name" value="alpha/beta-Hydrolases"/>
    <property type="match status" value="1"/>
</dbReference>
<dbReference type="PROSITE" id="PS00122">
    <property type="entry name" value="CARBOXYLESTERASE_B_1"/>
    <property type="match status" value="1"/>
</dbReference>
<keyword evidence="2 3" id="KW-0378">Hydrolase</keyword>
<dbReference type="Gene3D" id="3.40.50.1820">
    <property type="entry name" value="alpha/beta hydrolase"/>
    <property type="match status" value="1"/>
</dbReference>
<evidence type="ECO:0000259" key="4">
    <source>
        <dbReference type="Pfam" id="PF00135"/>
    </source>
</evidence>
<name>A0A5C3QHL3_9AGAR</name>
<sequence>MASSLGYLQMFNLKTLLVLALSTTCISSTTFDPVSNTPTEKSIVDLTYARYLGSTVPTSHTAGENVTFFGGIPYAQPPLGSRRFAAPQPLHGRVQKDGVPPLVDAREWAEPCVQQPAKLGVGVEDCLKLNVWKPTKAKEGDNLPVVVYIHGGGFYAGGPRGFPLHTWVTQSLSQNGRGLIGITIAYRLNLLGFLGSHSILQGTQGGALNRGLLDQRMALKWVKDNIHKFGGNGKDVTIVGESAGGASVVMQLVAYGGKRPTNFQRVIAHSIGYQQMPNMTMVQQRFEVAASAMSCAVGGFSSDTEIMKCLESAPLDSLIAGINSIPNNHLAPHLEPDSMLNDGLKTESFLPALPSTLLRTGRFARNVQFIGGHATHDGRNFAGGRPEHFQNESDVRRLVFGGRWPWVTNATINKGLALYPPSGPGSPFADEWERAWTVGGNVVFTCMDLFAAQQVTKYNKKNSVDPAYLFRWNSPNPVLYQAEPWRGVMHTSDLFFLFNGSSAPDAGATFTALNQTEQYLADEATAYWTSLVSSGDPNRAKTGSSSSPVWRTAFGTREGVVGRRLILTQAHADGEGGTPRTLSRMEDVDRVEDERCAFWMSEDVTRESAV</sequence>
<feature type="signal peptide" evidence="3">
    <location>
        <begin position="1"/>
        <end position="28"/>
    </location>
</feature>
<evidence type="ECO:0000256" key="3">
    <source>
        <dbReference type="RuleBase" id="RU361235"/>
    </source>
</evidence>
<feature type="domain" description="Carboxylesterase type B" evidence="4">
    <location>
        <begin position="41"/>
        <end position="553"/>
    </location>
</feature>